<dbReference type="CDD" id="cd03075">
    <property type="entry name" value="GST_N_Mu"/>
    <property type="match status" value="2"/>
</dbReference>
<dbReference type="InterPro" id="IPR036249">
    <property type="entry name" value="Thioredoxin-like_sf"/>
</dbReference>
<name>A0A915EXV7_9CEST</name>
<proteinExistence type="inferred from homology"/>
<dbReference type="InterPro" id="IPR003081">
    <property type="entry name" value="GST_mu"/>
</dbReference>
<feature type="domain" description="GST N-terminal" evidence="8">
    <location>
        <begin position="1"/>
        <end position="88"/>
    </location>
</feature>
<evidence type="ECO:0000256" key="7">
    <source>
        <dbReference type="ARBA" id="ARBA00047960"/>
    </source>
</evidence>
<evidence type="ECO:0000259" key="8">
    <source>
        <dbReference type="PROSITE" id="PS50404"/>
    </source>
</evidence>
<comment type="similarity">
    <text evidence="3">Belongs to the GST superfamily. Mu family.</text>
</comment>
<evidence type="ECO:0000256" key="2">
    <source>
        <dbReference type="ARBA" id="ARBA00003701"/>
    </source>
</evidence>
<reference evidence="11" key="1">
    <citation type="submission" date="2022-11" db="UniProtKB">
        <authorList>
            <consortium name="WormBaseParasite"/>
        </authorList>
    </citation>
    <scope>IDENTIFICATION</scope>
</reference>
<dbReference type="InterPro" id="IPR004046">
    <property type="entry name" value="GST_C"/>
</dbReference>
<evidence type="ECO:0000256" key="4">
    <source>
        <dbReference type="ARBA" id="ARBA00011738"/>
    </source>
</evidence>
<dbReference type="InterPro" id="IPR050213">
    <property type="entry name" value="GST_superfamily"/>
</dbReference>
<keyword evidence="6" id="KW-0808">Transferase</keyword>
<dbReference type="PROSITE" id="PS50405">
    <property type="entry name" value="GST_CTER"/>
    <property type="match status" value="1"/>
</dbReference>
<comment type="catalytic activity">
    <reaction evidence="7">
        <text>RX + glutathione = an S-substituted glutathione + a halide anion + H(+)</text>
        <dbReference type="Rhea" id="RHEA:16437"/>
        <dbReference type="ChEBI" id="CHEBI:15378"/>
        <dbReference type="ChEBI" id="CHEBI:16042"/>
        <dbReference type="ChEBI" id="CHEBI:17792"/>
        <dbReference type="ChEBI" id="CHEBI:57925"/>
        <dbReference type="ChEBI" id="CHEBI:90779"/>
        <dbReference type="EC" id="2.5.1.18"/>
    </reaction>
</comment>
<sequence>MAPILAYWDITGLAEQSRLLLKYLGVKYDEKQYMWGPAPTFDRSAWLSENFSLGLDFPNLPYYIDDDFKLTQSGAILEYIADKHGMIPDCKKQRAVLHMLQCEIMDLQMAFGMTCYSPNFEVLKSGFLDTLARKLSNFETYLEEKEWLMVISFCELLIHLLKFESTCLQKFPKLQAYLSRFELGEQIRLLLRYLGVEFTDKQYKIGPAPTYDRSAWLPEKFSLGLDFPNLPYYIDDDFKLTQSGAILEYIADKHGMIPDCKKQRAVLHMLQCEVVDLRIAFAKTGYYPDCKKVKQDFLEALAQKLPNFEAYLGEKEWLTGDKINYPDFGLCDLLMQMSRFEPTCLQKYPKLQAYLSRFENLPALKDYLALKPVLGVEQVQGGAVI</sequence>
<dbReference type="SFLD" id="SFLDS00019">
    <property type="entry name" value="Glutathione_Transferase_(cytos"/>
    <property type="match status" value="2"/>
</dbReference>
<dbReference type="SUPFAM" id="SSF47616">
    <property type="entry name" value="GST C-terminal domain-like"/>
    <property type="match status" value="2"/>
</dbReference>
<comment type="function">
    <text evidence="2">Conjugation of reduced glutathione to a wide number of exogenous and endogenous hydrophobic electrophiles.</text>
</comment>
<dbReference type="Gene3D" id="3.40.30.10">
    <property type="entry name" value="Glutaredoxin"/>
    <property type="match status" value="2"/>
</dbReference>
<protein>
    <recommendedName>
        <fullName evidence="5">glutathione transferase</fullName>
        <ecNumber evidence="5">2.5.1.18</ecNumber>
    </recommendedName>
</protein>
<dbReference type="GO" id="GO:0004364">
    <property type="term" value="F:glutathione transferase activity"/>
    <property type="evidence" value="ECO:0007669"/>
    <property type="project" value="UniProtKB-EC"/>
</dbReference>
<dbReference type="WBParaSite" id="maker-E.canG7_contigs_3105-snap-gene-0.17-mRNA-1">
    <property type="protein sequence ID" value="maker-E.canG7_contigs_3105-snap-gene-0.17-mRNA-1"/>
    <property type="gene ID" value="EcG7_05160"/>
</dbReference>
<feature type="domain" description="GST C-terminal" evidence="9">
    <location>
        <begin position="260"/>
        <end position="382"/>
    </location>
</feature>
<keyword evidence="10" id="KW-1185">Reference proteome</keyword>
<comment type="function">
    <text evidence="1">GST isoenzymes appear to play a central role in the parasite detoxification system. Other functions are also suspected including a role in increasing the solubility of haematin in the parasite gut.</text>
</comment>
<comment type="subunit">
    <text evidence="4">Homodimer.</text>
</comment>
<dbReference type="AlphaFoldDB" id="A0A915EXV7"/>
<dbReference type="InterPro" id="IPR036282">
    <property type="entry name" value="Glutathione-S-Trfase_C_sf"/>
</dbReference>
<feature type="domain" description="GST N-terminal" evidence="8">
    <location>
        <begin position="171"/>
        <end position="258"/>
    </location>
</feature>
<dbReference type="PRINTS" id="PR01267">
    <property type="entry name" value="GSTRNSFRASEM"/>
</dbReference>
<dbReference type="Proteomes" id="UP000887562">
    <property type="component" value="Unplaced"/>
</dbReference>
<evidence type="ECO:0000256" key="1">
    <source>
        <dbReference type="ARBA" id="ARBA00002446"/>
    </source>
</evidence>
<dbReference type="EC" id="2.5.1.18" evidence="5"/>
<dbReference type="InterPro" id="IPR010987">
    <property type="entry name" value="Glutathione-S-Trfase_C-like"/>
</dbReference>
<dbReference type="PANTHER" id="PTHR11571">
    <property type="entry name" value="GLUTATHIONE S-TRANSFERASE"/>
    <property type="match status" value="1"/>
</dbReference>
<evidence type="ECO:0000256" key="5">
    <source>
        <dbReference type="ARBA" id="ARBA00012452"/>
    </source>
</evidence>
<dbReference type="PROSITE" id="PS50404">
    <property type="entry name" value="GST_NTER"/>
    <property type="match status" value="2"/>
</dbReference>
<evidence type="ECO:0000256" key="6">
    <source>
        <dbReference type="ARBA" id="ARBA00022679"/>
    </source>
</evidence>
<dbReference type="PANTHER" id="PTHR11571:SF222">
    <property type="entry name" value="GLUTATHIONE TRANSFERASE"/>
    <property type="match status" value="1"/>
</dbReference>
<evidence type="ECO:0000313" key="11">
    <source>
        <dbReference type="WBParaSite" id="maker-E.canG7_contigs_3105-snap-gene-0.17-mRNA-1"/>
    </source>
</evidence>
<dbReference type="Pfam" id="PF14497">
    <property type="entry name" value="GST_C_3"/>
    <property type="match status" value="1"/>
</dbReference>
<evidence type="ECO:0000313" key="10">
    <source>
        <dbReference type="Proteomes" id="UP000887562"/>
    </source>
</evidence>
<organism evidence="10 11">
    <name type="scientific">Echinococcus canadensis</name>
    <dbReference type="NCBI Taxonomy" id="519352"/>
    <lineage>
        <taxon>Eukaryota</taxon>
        <taxon>Metazoa</taxon>
        <taxon>Spiralia</taxon>
        <taxon>Lophotrochozoa</taxon>
        <taxon>Platyhelminthes</taxon>
        <taxon>Cestoda</taxon>
        <taxon>Eucestoda</taxon>
        <taxon>Cyclophyllidea</taxon>
        <taxon>Taeniidae</taxon>
        <taxon>Echinococcus</taxon>
        <taxon>Echinococcus canadensis group</taxon>
    </lineage>
</organism>
<dbReference type="InterPro" id="IPR040079">
    <property type="entry name" value="Glutathione_S-Trfase"/>
</dbReference>
<dbReference type="FunFam" id="1.20.1050.10:FF:000003">
    <property type="entry name" value="Glutathione S-transferase 2"/>
    <property type="match status" value="1"/>
</dbReference>
<dbReference type="InterPro" id="IPR004045">
    <property type="entry name" value="Glutathione_S-Trfase_N"/>
</dbReference>
<evidence type="ECO:0000256" key="3">
    <source>
        <dbReference type="ARBA" id="ARBA00005861"/>
    </source>
</evidence>
<dbReference type="GO" id="GO:0042802">
    <property type="term" value="F:identical protein binding"/>
    <property type="evidence" value="ECO:0007669"/>
    <property type="project" value="UniProtKB-ARBA"/>
</dbReference>
<accession>A0A915EXV7</accession>
<dbReference type="SUPFAM" id="SSF52833">
    <property type="entry name" value="Thioredoxin-like"/>
    <property type="match status" value="2"/>
</dbReference>
<evidence type="ECO:0000259" key="9">
    <source>
        <dbReference type="PROSITE" id="PS50405"/>
    </source>
</evidence>
<dbReference type="GO" id="GO:0006749">
    <property type="term" value="P:glutathione metabolic process"/>
    <property type="evidence" value="ECO:0007669"/>
    <property type="project" value="TreeGrafter"/>
</dbReference>
<dbReference type="Gene3D" id="1.20.1050.10">
    <property type="match status" value="2"/>
</dbReference>
<dbReference type="Pfam" id="PF02798">
    <property type="entry name" value="GST_N"/>
    <property type="match status" value="2"/>
</dbReference>